<name>A0A5R9IKS9_9GAMM</name>
<dbReference type="GO" id="GO:0008727">
    <property type="term" value="F:GDP-mannose mannosyl hydrolase activity"/>
    <property type="evidence" value="ECO:0007669"/>
    <property type="project" value="InterPro"/>
</dbReference>
<keyword evidence="1 6" id="KW-0479">Metal-binding</keyword>
<dbReference type="GO" id="GO:0046872">
    <property type="term" value="F:metal ion binding"/>
    <property type="evidence" value="ECO:0007669"/>
    <property type="project" value="UniProtKB-KW"/>
</dbReference>
<evidence type="ECO:0000313" key="10">
    <source>
        <dbReference type="Proteomes" id="UP000307790"/>
    </source>
</evidence>
<feature type="binding site" evidence="6">
    <location>
        <position position="69"/>
    </location>
    <ligand>
        <name>Mg(2+)</name>
        <dbReference type="ChEBI" id="CHEBI:18420"/>
    </ligand>
</feature>
<evidence type="ECO:0000256" key="3">
    <source>
        <dbReference type="ARBA" id="ARBA00022842"/>
    </source>
</evidence>
<evidence type="ECO:0000256" key="1">
    <source>
        <dbReference type="ARBA" id="ARBA00022723"/>
    </source>
</evidence>
<keyword evidence="10" id="KW-1185">Reference proteome</keyword>
<dbReference type="EC" id="3.2.1.42" evidence="9"/>
<protein>
    <submittedName>
        <fullName evidence="9">GDP-mannose mannosyl hydrolase</fullName>
        <ecNumber evidence="9">3.2.1.42</ecNumber>
    </submittedName>
</protein>
<feature type="binding site" evidence="5">
    <location>
        <begin position="2"/>
        <end position="3"/>
    </location>
    <ligand>
        <name>substrate</name>
    </ligand>
</feature>
<dbReference type="PANTHER" id="PTHR43046">
    <property type="entry name" value="GDP-MANNOSE MANNOSYL HYDROLASE"/>
    <property type="match status" value="1"/>
</dbReference>
<dbReference type="PANTHER" id="PTHR43046:SF12">
    <property type="entry name" value="GDP-MANNOSE MANNOSYL HYDROLASE"/>
    <property type="match status" value="1"/>
</dbReference>
<reference evidence="9 10" key="1">
    <citation type="submission" date="2019-05" db="EMBL/GenBank/DDBJ databases">
        <title>Genome sequences of Thalassotalea litorea 1K03283.</title>
        <authorList>
            <person name="Zhang D."/>
        </authorList>
    </citation>
    <scope>NUCLEOTIDE SEQUENCE [LARGE SCALE GENOMIC DNA]</scope>
    <source>
        <strain evidence="9 10">MCCC 1K03283</strain>
    </source>
</reference>
<sequence length="189" mass="21532">MFLDSKTFNTVIASTPLVSIDLIVRNQSGEALLGYRNNRPAQGYWFVPGGRIVKDESIDSAFERLVEAELGVKVEKNQGDESSRAQGGGYQGFESARFIGVYQHFYDDCVFDTNSSLNEKSQETTSTHYVVLAYEITLEIKLADLPNQQHSKYQFLSVDELLSTRDVHQHSKWYFDPKQENNFTISDKK</sequence>
<dbReference type="RefSeq" id="WP_138319743.1">
    <property type="nucleotide sequence ID" value="NZ_VCBC01000008.1"/>
</dbReference>
<feature type="binding site" evidence="5">
    <location>
        <position position="36"/>
    </location>
    <ligand>
        <name>substrate</name>
    </ligand>
</feature>
<dbReference type="Pfam" id="PF00293">
    <property type="entry name" value="NUDIX"/>
    <property type="match status" value="1"/>
</dbReference>
<feature type="binding site" evidence="6">
    <location>
        <position position="149"/>
    </location>
    <ligand>
        <name>Mg(2+)</name>
        <dbReference type="ChEBI" id="CHEBI:18420"/>
    </ligand>
</feature>
<dbReference type="AlphaFoldDB" id="A0A5R9IKS9"/>
<proteinExistence type="predicted"/>
<dbReference type="PROSITE" id="PS51462">
    <property type="entry name" value="NUDIX"/>
    <property type="match status" value="1"/>
</dbReference>
<evidence type="ECO:0000256" key="7">
    <source>
        <dbReference type="PIRSR" id="PIRSR037599-4"/>
    </source>
</evidence>
<dbReference type="InterPro" id="IPR033715">
    <property type="entry name" value="GDPMH"/>
</dbReference>
<dbReference type="SUPFAM" id="SSF55811">
    <property type="entry name" value="Nudix"/>
    <property type="match status" value="1"/>
</dbReference>
<feature type="domain" description="Nudix hydrolase" evidence="8">
    <location>
        <begin position="13"/>
        <end position="180"/>
    </location>
</feature>
<feature type="site" description="Critical for catalysis" evidence="4">
    <location>
        <position position="150"/>
    </location>
</feature>
<feature type="binding site" evidence="5">
    <location>
        <position position="8"/>
    </location>
    <ligand>
        <name>substrate</name>
    </ligand>
</feature>
<dbReference type="InterPro" id="IPR020084">
    <property type="entry name" value="NUDIX_hydrolase_CS"/>
</dbReference>
<keyword evidence="2 9" id="KW-0378">Hydrolase</keyword>
<evidence type="ECO:0000313" key="9">
    <source>
        <dbReference type="EMBL" id="TLU65073.1"/>
    </source>
</evidence>
<gene>
    <name evidence="9" type="ORF">FE810_09100</name>
</gene>
<keyword evidence="9" id="KW-0326">Glycosidase</keyword>
<comment type="caution">
    <text evidence="9">The sequence shown here is derived from an EMBL/GenBank/DDBJ whole genome shotgun (WGS) entry which is preliminary data.</text>
</comment>
<dbReference type="PROSITE" id="PS00893">
    <property type="entry name" value="NUDIX_BOX"/>
    <property type="match status" value="1"/>
</dbReference>
<evidence type="ECO:0000259" key="8">
    <source>
        <dbReference type="PROSITE" id="PS51462"/>
    </source>
</evidence>
<dbReference type="OrthoDB" id="542521at2"/>
<evidence type="ECO:0000256" key="2">
    <source>
        <dbReference type="ARBA" id="ARBA00022801"/>
    </source>
</evidence>
<accession>A0A5R9IKS9</accession>
<keyword evidence="3 6" id="KW-0460">Magnesium</keyword>
<feature type="short sequence motif" description="Nudix box" evidence="7">
    <location>
        <begin position="50"/>
        <end position="71"/>
    </location>
</feature>
<feature type="binding site" evidence="6">
    <location>
        <position position="49"/>
    </location>
    <ligand>
        <name>Mg(2+)</name>
        <dbReference type="ChEBI" id="CHEBI:18420"/>
    </ligand>
</feature>
<dbReference type="Proteomes" id="UP000307790">
    <property type="component" value="Unassembled WGS sequence"/>
</dbReference>
<evidence type="ECO:0000256" key="4">
    <source>
        <dbReference type="PIRSR" id="PIRSR037599-1"/>
    </source>
</evidence>
<dbReference type="Gene3D" id="3.90.79.10">
    <property type="entry name" value="Nucleoside Triphosphate Pyrophosphohydrolase"/>
    <property type="match status" value="1"/>
</dbReference>
<comment type="cofactor">
    <cofactor evidence="6">
        <name>Mg(2+)</name>
        <dbReference type="ChEBI" id="CHEBI:18420"/>
    </cofactor>
    <text evidence="6">Binds 1 Mg(2+) ion per subunit.</text>
</comment>
<dbReference type="GO" id="GO:0047917">
    <property type="term" value="F:GDP-glucosidase activity"/>
    <property type="evidence" value="ECO:0007669"/>
    <property type="project" value="UniProtKB-EC"/>
</dbReference>
<dbReference type="NCBIfam" id="NF011963">
    <property type="entry name" value="PRK15434.1"/>
    <property type="match status" value="1"/>
</dbReference>
<evidence type="ECO:0000256" key="5">
    <source>
        <dbReference type="PIRSR" id="PIRSR037599-2"/>
    </source>
</evidence>
<dbReference type="InterPro" id="IPR000086">
    <property type="entry name" value="NUDIX_hydrolase_dom"/>
</dbReference>
<dbReference type="InterPro" id="IPR015797">
    <property type="entry name" value="NUDIX_hydrolase-like_dom_sf"/>
</dbReference>
<dbReference type="CDD" id="cd03430">
    <property type="entry name" value="NUDIX_GDPMH_NudD"/>
    <property type="match status" value="1"/>
</dbReference>
<dbReference type="PIRSF" id="PIRSF037599">
    <property type="entry name" value="GDPMH"/>
    <property type="match status" value="1"/>
</dbReference>
<evidence type="ECO:0000256" key="6">
    <source>
        <dbReference type="PIRSR" id="PIRSR037599-3"/>
    </source>
</evidence>
<dbReference type="EMBL" id="VCBC01000008">
    <property type="protein sequence ID" value="TLU65073.1"/>
    <property type="molecule type" value="Genomic_DNA"/>
</dbReference>
<organism evidence="9 10">
    <name type="scientific">Thalassotalea litorea</name>
    <dbReference type="NCBI Taxonomy" id="2020715"/>
    <lineage>
        <taxon>Bacteria</taxon>
        <taxon>Pseudomonadati</taxon>
        <taxon>Pseudomonadota</taxon>
        <taxon>Gammaproteobacteria</taxon>
        <taxon>Alteromonadales</taxon>
        <taxon>Colwelliaceae</taxon>
        <taxon>Thalassotalea</taxon>
    </lineage>
</organism>